<dbReference type="OrthoDB" id="9813056at2"/>
<dbReference type="Gene3D" id="1.10.10.10">
    <property type="entry name" value="Winged helix-like DNA-binding domain superfamily/Winged helix DNA-binding domain"/>
    <property type="match status" value="1"/>
</dbReference>
<dbReference type="InterPro" id="IPR058163">
    <property type="entry name" value="LysR-type_TF_proteobact-type"/>
</dbReference>
<sequence length="268" mass="27240">MPPLTALRAFEAAGRLGGFTPAARELGVTPGAVTAHLKTLESTLGVALFTRHPRGVSLTEAGARVLPEFTAAFEALTAAVQSLEAEATPSLVRIATTPDLAQLWLSPHLPVLRDQGFEVMPVPVAAPDAARGQADLALSFQPVAGAGVPLIAVAAPGISQSDWAQARRLQLAGPLGDWMRWAQAAGVAEATRGPVIAQAALALEEAAHGAGVLVIAAPLAAAALAQGRVVQVSPVTAGSGMALRLEALRELAQGSASARVLAALRAQI</sequence>
<dbReference type="RefSeq" id="WP_116557849.1">
    <property type="nucleotide sequence ID" value="NZ_QDKM01000002.1"/>
</dbReference>
<accession>A0A2T8HVM9</accession>
<dbReference type="InterPro" id="IPR000847">
    <property type="entry name" value="LysR_HTH_N"/>
</dbReference>
<evidence type="ECO:0000259" key="2">
    <source>
        <dbReference type="PROSITE" id="PS50931"/>
    </source>
</evidence>
<reference evidence="3 4" key="1">
    <citation type="submission" date="2018-04" db="EMBL/GenBank/DDBJ databases">
        <title>Pararhodobacter oceanense sp. nov., isolated from marine intertidal sediment.</title>
        <authorList>
            <person name="Wang X.-L."/>
            <person name="Du Z.-J."/>
        </authorList>
    </citation>
    <scope>NUCLEOTIDE SEQUENCE [LARGE SCALE GENOMIC DNA]</scope>
    <source>
        <strain evidence="3 4">AM505</strain>
    </source>
</reference>
<comment type="similarity">
    <text evidence="1">Belongs to the LysR transcriptional regulatory family.</text>
</comment>
<dbReference type="Gene3D" id="3.40.190.10">
    <property type="entry name" value="Periplasmic binding protein-like II"/>
    <property type="match status" value="1"/>
</dbReference>
<dbReference type="SUPFAM" id="SSF46785">
    <property type="entry name" value="Winged helix' DNA-binding domain"/>
    <property type="match status" value="1"/>
</dbReference>
<dbReference type="AlphaFoldDB" id="A0A2T8HVM9"/>
<dbReference type="PANTHER" id="PTHR30537:SF74">
    <property type="entry name" value="HTH-TYPE TRANSCRIPTIONAL REGULATOR TRPI"/>
    <property type="match status" value="1"/>
</dbReference>
<dbReference type="Pfam" id="PF00126">
    <property type="entry name" value="HTH_1"/>
    <property type="match status" value="1"/>
</dbReference>
<comment type="caution">
    <text evidence="3">The sequence shown here is derived from an EMBL/GenBank/DDBJ whole genome shotgun (WGS) entry which is preliminary data.</text>
</comment>
<protein>
    <submittedName>
        <fullName evidence="3">LysR family transcriptional regulator</fullName>
    </submittedName>
</protein>
<dbReference type="SUPFAM" id="SSF53850">
    <property type="entry name" value="Periplasmic binding protein-like II"/>
    <property type="match status" value="1"/>
</dbReference>
<dbReference type="GO" id="GO:0003700">
    <property type="term" value="F:DNA-binding transcription factor activity"/>
    <property type="evidence" value="ECO:0007669"/>
    <property type="project" value="InterPro"/>
</dbReference>
<gene>
    <name evidence="3" type="ORF">DDE20_05110</name>
</gene>
<evidence type="ECO:0000256" key="1">
    <source>
        <dbReference type="ARBA" id="ARBA00009437"/>
    </source>
</evidence>
<dbReference type="EMBL" id="QDKM01000002">
    <property type="protein sequence ID" value="PVH29513.1"/>
    <property type="molecule type" value="Genomic_DNA"/>
</dbReference>
<dbReference type="GO" id="GO:0043565">
    <property type="term" value="F:sequence-specific DNA binding"/>
    <property type="evidence" value="ECO:0007669"/>
    <property type="project" value="TreeGrafter"/>
</dbReference>
<dbReference type="Proteomes" id="UP000245911">
    <property type="component" value="Unassembled WGS sequence"/>
</dbReference>
<evidence type="ECO:0000313" key="4">
    <source>
        <dbReference type="Proteomes" id="UP000245911"/>
    </source>
</evidence>
<feature type="domain" description="HTH lysR-type" evidence="2">
    <location>
        <begin position="2"/>
        <end position="59"/>
    </location>
</feature>
<dbReference type="InterPro" id="IPR036390">
    <property type="entry name" value="WH_DNA-bd_sf"/>
</dbReference>
<organism evidence="3 4">
    <name type="scientific">Pararhodobacter oceanensis</name>
    <dbReference type="NCBI Taxonomy" id="2172121"/>
    <lineage>
        <taxon>Bacteria</taxon>
        <taxon>Pseudomonadati</taxon>
        <taxon>Pseudomonadota</taxon>
        <taxon>Alphaproteobacteria</taxon>
        <taxon>Rhodobacterales</taxon>
        <taxon>Paracoccaceae</taxon>
        <taxon>Pararhodobacter</taxon>
    </lineage>
</organism>
<evidence type="ECO:0000313" key="3">
    <source>
        <dbReference type="EMBL" id="PVH29513.1"/>
    </source>
</evidence>
<dbReference type="PROSITE" id="PS50931">
    <property type="entry name" value="HTH_LYSR"/>
    <property type="match status" value="1"/>
</dbReference>
<name>A0A2T8HVM9_9RHOB</name>
<dbReference type="GO" id="GO:0006351">
    <property type="term" value="P:DNA-templated transcription"/>
    <property type="evidence" value="ECO:0007669"/>
    <property type="project" value="TreeGrafter"/>
</dbReference>
<dbReference type="InterPro" id="IPR036388">
    <property type="entry name" value="WH-like_DNA-bd_sf"/>
</dbReference>
<proteinExistence type="inferred from homology"/>
<dbReference type="PANTHER" id="PTHR30537">
    <property type="entry name" value="HTH-TYPE TRANSCRIPTIONAL REGULATOR"/>
    <property type="match status" value="1"/>
</dbReference>
<dbReference type="PRINTS" id="PR00039">
    <property type="entry name" value="HTHLYSR"/>
</dbReference>
<keyword evidence="4" id="KW-1185">Reference proteome</keyword>